<dbReference type="Pfam" id="PF04020">
    <property type="entry name" value="Phage_holin_4_2"/>
    <property type="match status" value="1"/>
</dbReference>
<keyword evidence="1" id="KW-1133">Transmembrane helix</keyword>
<accession>A0A7C3VQ39</accession>
<name>A0A7C3VQ39_9CYAN</name>
<organism evidence="2">
    <name type="scientific">Planktothricoides sp. SpSt-374</name>
    <dbReference type="NCBI Taxonomy" id="2282167"/>
    <lineage>
        <taxon>Bacteria</taxon>
        <taxon>Bacillati</taxon>
        <taxon>Cyanobacteriota</taxon>
        <taxon>Cyanophyceae</taxon>
        <taxon>Oscillatoriophycideae</taxon>
        <taxon>Oscillatoriales</taxon>
        <taxon>Oscillatoriaceae</taxon>
        <taxon>Planktothricoides</taxon>
    </lineage>
</organism>
<proteinExistence type="predicted"/>
<evidence type="ECO:0000313" key="2">
    <source>
        <dbReference type="EMBL" id="HGF99835.1"/>
    </source>
</evidence>
<feature type="transmembrane region" description="Helical" evidence="1">
    <location>
        <begin position="59"/>
        <end position="81"/>
    </location>
</feature>
<sequence length="119" mass="12325">MLSFFLTWLLAAVSLVVTAKLVPGLALDSFSAAIVAAAVMGLVNAIVRPLIILMTLPLTIVTLGLFLLVVNAISIGLVAYLTPGFHVAGFFPAIFGSIVLSIVSGLLGKFVKQNASEAL</sequence>
<comment type="caution">
    <text evidence="2">The sequence shown here is derived from an EMBL/GenBank/DDBJ whole genome shotgun (WGS) entry which is preliminary data.</text>
</comment>
<feature type="transmembrane region" description="Helical" evidence="1">
    <location>
        <begin position="87"/>
        <end position="107"/>
    </location>
</feature>
<evidence type="ECO:0000256" key="1">
    <source>
        <dbReference type="SAM" id="Phobius"/>
    </source>
</evidence>
<dbReference type="PANTHER" id="PTHR37309">
    <property type="entry name" value="SLR0284 PROTEIN"/>
    <property type="match status" value="1"/>
</dbReference>
<protein>
    <submittedName>
        <fullName evidence="2">Phage holin family protein</fullName>
    </submittedName>
</protein>
<dbReference type="PANTHER" id="PTHR37309:SF1">
    <property type="entry name" value="SLR0284 PROTEIN"/>
    <property type="match status" value="1"/>
</dbReference>
<gene>
    <name evidence="2" type="ORF">ENR15_03990</name>
</gene>
<dbReference type="AlphaFoldDB" id="A0A7C3VQ39"/>
<dbReference type="EMBL" id="DSPX01000039">
    <property type="protein sequence ID" value="HGF99835.1"/>
    <property type="molecule type" value="Genomic_DNA"/>
</dbReference>
<keyword evidence="1" id="KW-0472">Membrane</keyword>
<reference evidence="2" key="1">
    <citation type="journal article" date="2020" name="mSystems">
        <title>Genome- and Community-Level Interaction Insights into Carbon Utilization and Element Cycling Functions of Hydrothermarchaeota in Hydrothermal Sediment.</title>
        <authorList>
            <person name="Zhou Z."/>
            <person name="Liu Y."/>
            <person name="Xu W."/>
            <person name="Pan J."/>
            <person name="Luo Z.H."/>
            <person name="Li M."/>
        </authorList>
    </citation>
    <scope>NUCLEOTIDE SEQUENCE [LARGE SCALE GENOMIC DNA]</scope>
    <source>
        <strain evidence="2">SpSt-374</strain>
    </source>
</reference>
<keyword evidence="1" id="KW-0812">Transmembrane</keyword>
<feature type="transmembrane region" description="Helical" evidence="1">
    <location>
        <begin position="29"/>
        <end position="47"/>
    </location>
</feature>
<dbReference type="InterPro" id="IPR007165">
    <property type="entry name" value="Phage_holin_4_2"/>
</dbReference>